<dbReference type="EMBL" id="FMBC01000002">
    <property type="protein sequence ID" value="SCB82831.1"/>
    <property type="molecule type" value="Genomic_DNA"/>
</dbReference>
<sequence>MAGKKFENYTESEFFNFITKIITVDYPSESAHSEAIYEFARITEYPDGWDVIYHPAPGADNSTQGIINTIKEWRAANGKPGFKPE</sequence>
<dbReference type="InterPro" id="IPR000290">
    <property type="entry name" value="Colicin_pyocin"/>
</dbReference>
<name>A0A1C3ZKF3_9ENTR</name>
<protein>
    <submittedName>
        <fullName evidence="3">Colicin immunity protein / pyocin immunity protein</fullName>
    </submittedName>
</protein>
<dbReference type="SUPFAM" id="SSF47345">
    <property type="entry name" value="Colicin E immunity proteins"/>
    <property type="match status" value="1"/>
</dbReference>
<proteinExistence type="inferred from homology"/>
<keyword evidence="2" id="KW-0079">Bacteriocin immunity</keyword>
<dbReference type="OrthoDB" id="6810874at2"/>
<dbReference type="CDD" id="cd16363">
    <property type="entry name" value="Col_Im_like"/>
    <property type="match status" value="1"/>
</dbReference>
<dbReference type="Proteomes" id="UP000198515">
    <property type="component" value="Unassembled WGS sequence"/>
</dbReference>
<keyword evidence="4" id="KW-1185">Reference proteome</keyword>
<dbReference type="PRINTS" id="PR01299">
    <property type="entry name" value="PYOCIN"/>
</dbReference>
<dbReference type="AlphaFoldDB" id="A0A1C3ZKF3"/>
<evidence type="ECO:0000256" key="1">
    <source>
        <dbReference type="ARBA" id="ARBA00009346"/>
    </source>
</evidence>
<organism evidence="3 4">
    <name type="scientific">Kosakonia oryziphila</name>
    <dbReference type="NCBI Taxonomy" id="1005667"/>
    <lineage>
        <taxon>Bacteria</taxon>
        <taxon>Pseudomonadati</taxon>
        <taxon>Pseudomonadota</taxon>
        <taxon>Gammaproteobacteria</taxon>
        <taxon>Enterobacterales</taxon>
        <taxon>Enterobacteriaceae</taxon>
        <taxon>Kosakonia</taxon>
    </lineage>
</organism>
<dbReference type="RefSeq" id="WP_090133073.1">
    <property type="nucleotide sequence ID" value="NZ_FMBC01000002.1"/>
</dbReference>
<dbReference type="Gene3D" id="1.10.1200.20">
    <property type="entry name" value="Colicin E immunity protein"/>
    <property type="match status" value="1"/>
</dbReference>
<dbReference type="GO" id="GO:0030153">
    <property type="term" value="P:bacteriocin immunity"/>
    <property type="evidence" value="ECO:0007669"/>
    <property type="project" value="UniProtKB-KW"/>
</dbReference>
<evidence type="ECO:0000313" key="3">
    <source>
        <dbReference type="EMBL" id="SCB82831.1"/>
    </source>
</evidence>
<dbReference type="GO" id="GO:0015643">
    <property type="term" value="F:toxic substance binding"/>
    <property type="evidence" value="ECO:0007669"/>
    <property type="project" value="InterPro"/>
</dbReference>
<reference evidence="4" key="1">
    <citation type="submission" date="2016-08" db="EMBL/GenBank/DDBJ databases">
        <authorList>
            <person name="Varghese N."/>
            <person name="Submissions Spin"/>
        </authorList>
    </citation>
    <scope>NUCLEOTIDE SEQUENCE [LARGE SCALE GENOMIC DNA]</scope>
    <source>
        <strain evidence="4">REICA_142</strain>
    </source>
</reference>
<evidence type="ECO:0000256" key="2">
    <source>
        <dbReference type="ARBA" id="ARBA00023025"/>
    </source>
</evidence>
<comment type="similarity">
    <text evidence="1">Belongs to the colicins ColE2/ColE8/ColE9 and pyocins S1/S2 family.</text>
</comment>
<evidence type="ECO:0000313" key="4">
    <source>
        <dbReference type="Proteomes" id="UP000198515"/>
    </source>
</evidence>
<dbReference type="InterPro" id="IPR035900">
    <property type="entry name" value="Colicin_E_sf"/>
</dbReference>
<gene>
    <name evidence="3" type="ORF">GA0061070_100244</name>
</gene>
<dbReference type="Pfam" id="PF01320">
    <property type="entry name" value="Colicin_Pyocin"/>
    <property type="match status" value="1"/>
</dbReference>
<accession>A0A1C3ZKF3</accession>